<gene>
    <name evidence="1" type="ORF">L195_g049858</name>
</gene>
<protein>
    <submittedName>
        <fullName evidence="1">Uncharacterized protein</fullName>
    </submittedName>
</protein>
<evidence type="ECO:0000313" key="1">
    <source>
        <dbReference type="EMBL" id="PNX56396.1"/>
    </source>
</evidence>
<evidence type="ECO:0000313" key="2">
    <source>
        <dbReference type="Proteomes" id="UP000236291"/>
    </source>
</evidence>
<organism evidence="1 2">
    <name type="scientific">Trifolium pratense</name>
    <name type="common">Red clover</name>
    <dbReference type="NCBI Taxonomy" id="57577"/>
    <lineage>
        <taxon>Eukaryota</taxon>
        <taxon>Viridiplantae</taxon>
        <taxon>Streptophyta</taxon>
        <taxon>Embryophyta</taxon>
        <taxon>Tracheophyta</taxon>
        <taxon>Spermatophyta</taxon>
        <taxon>Magnoliopsida</taxon>
        <taxon>eudicotyledons</taxon>
        <taxon>Gunneridae</taxon>
        <taxon>Pentapetalae</taxon>
        <taxon>rosids</taxon>
        <taxon>fabids</taxon>
        <taxon>Fabales</taxon>
        <taxon>Fabaceae</taxon>
        <taxon>Papilionoideae</taxon>
        <taxon>50 kb inversion clade</taxon>
        <taxon>NPAAA clade</taxon>
        <taxon>Hologalegina</taxon>
        <taxon>IRL clade</taxon>
        <taxon>Trifolieae</taxon>
        <taxon>Trifolium</taxon>
    </lineage>
</organism>
<accession>A0A2K3JQU7</accession>
<comment type="caution">
    <text evidence="1">The sequence shown here is derived from an EMBL/GenBank/DDBJ whole genome shotgun (WGS) entry which is preliminary data.</text>
</comment>
<sequence length="83" mass="8802">MILIQAILVEYALESREGEPIQAFGLVWGARPSVKLRACSNPGLATELGARHNSLGTGRAHPGLSTACCARHMPMGAGRAYEL</sequence>
<dbReference type="AlphaFoldDB" id="A0A2K3JQU7"/>
<reference evidence="1 2" key="2">
    <citation type="journal article" date="2017" name="Front. Plant Sci.">
        <title>Gene Classification and Mining of Molecular Markers Useful in Red Clover (Trifolium pratense) Breeding.</title>
        <authorList>
            <person name="Istvanek J."/>
            <person name="Dluhosova J."/>
            <person name="Dluhos P."/>
            <person name="Patkova L."/>
            <person name="Nedelnik J."/>
            <person name="Repkova J."/>
        </authorList>
    </citation>
    <scope>NUCLEOTIDE SEQUENCE [LARGE SCALE GENOMIC DNA]</scope>
    <source>
        <strain evidence="2">cv. Tatra</strain>
        <tissue evidence="1">Young leaves</tissue>
    </source>
</reference>
<dbReference type="Proteomes" id="UP000236291">
    <property type="component" value="Unassembled WGS sequence"/>
</dbReference>
<dbReference type="EMBL" id="ASHM01074432">
    <property type="protein sequence ID" value="PNX56396.1"/>
    <property type="molecule type" value="Genomic_DNA"/>
</dbReference>
<name>A0A2K3JQU7_TRIPR</name>
<proteinExistence type="predicted"/>
<reference evidence="1 2" key="1">
    <citation type="journal article" date="2014" name="Am. J. Bot.">
        <title>Genome assembly and annotation for red clover (Trifolium pratense; Fabaceae).</title>
        <authorList>
            <person name="Istvanek J."/>
            <person name="Jaros M."/>
            <person name="Krenek A."/>
            <person name="Repkova J."/>
        </authorList>
    </citation>
    <scope>NUCLEOTIDE SEQUENCE [LARGE SCALE GENOMIC DNA]</scope>
    <source>
        <strain evidence="2">cv. Tatra</strain>
        <tissue evidence="1">Young leaves</tissue>
    </source>
</reference>